<dbReference type="InterPro" id="IPR006143">
    <property type="entry name" value="RND_pump_MFP"/>
</dbReference>
<feature type="compositionally biased region" description="Basic and acidic residues" evidence="4">
    <location>
        <begin position="15"/>
        <end position="25"/>
    </location>
</feature>
<evidence type="ECO:0000259" key="7">
    <source>
        <dbReference type="Pfam" id="PF25944"/>
    </source>
</evidence>
<feature type="region of interest" description="Disordered" evidence="4">
    <location>
        <begin position="1"/>
        <end position="25"/>
    </location>
</feature>
<accession>A0ABZ2I2U0</accession>
<dbReference type="EMBL" id="CP146275">
    <property type="protein sequence ID" value="WWT32286.1"/>
    <property type="molecule type" value="Genomic_DNA"/>
</dbReference>
<dbReference type="InterPro" id="IPR058626">
    <property type="entry name" value="MdtA-like_b-barrel"/>
</dbReference>
<feature type="transmembrane region" description="Helical" evidence="5">
    <location>
        <begin position="34"/>
        <end position="57"/>
    </location>
</feature>
<feature type="domain" description="Multidrug resistance protein MdtA-like beta-barrel" evidence="7">
    <location>
        <begin position="290"/>
        <end position="367"/>
    </location>
</feature>
<name>A0ABZ2I2U0_9HYPH</name>
<keyword evidence="9" id="KW-1185">Reference proteome</keyword>
<evidence type="ECO:0000313" key="9">
    <source>
        <dbReference type="Proteomes" id="UP001369958"/>
    </source>
</evidence>
<organism evidence="8 9">
    <name type="scientific">Pelagibacterium nitratireducens</name>
    <dbReference type="NCBI Taxonomy" id="1046114"/>
    <lineage>
        <taxon>Bacteria</taxon>
        <taxon>Pseudomonadati</taxon>
        <taxon>Pseudomonadota</taxon>
        <taxon>Alphaproteobacteria</taxon>
        <taxon>Hyphomicrobiales</taxon>
        <taxon>Devosiaceae</taxon>
        <taxon>Pelagibacterium</taxon>
    </lineage>
</organism>
<evidence type="ECO:0000313" key="8">
    <source>
        <dbReference type="EMBL" id="WWT32286.1"/>
    </source>
</evidence>
<keyword evidence="5" id="KW-0472">Membrane</keyword>
<dbReference type="RefSeq" id="WP_338607712.1">
    <property type="nucleotide sequence ID" value="NZ_CP146275.1"/>
</dbReference>
<feature type="coiled-coil region" evidence="3">
    <location>
        <begin position="141"/>
        <end position="189"/>
    </location>
</feature>
<gene>
    <name evidence="8" type="ORF">V6617_14940</name>
</gene>
<evidence type="ECO:0000256" key="2">
    <source>
        <dbReference type="ARBA" id="ARBA00009477"/>
    </source>
</evidence>
<evidence type="ECO:0000256" key="4">
    <source>
        <dbReference type="SAM" id="MobiDB-lite"/>
    </source>
</evidence>
<dbReference type="Gene3D" id="2.40.420.20">
    <property type="match status" value="1"/>
</dbReference>
<dbReference type="Gene3D" id="1.10.287.470">
    <property type="entry name" value="Helix hairpin bin"/>
    <property type="match status" value="1"/>
</dbReference>
<reference evidence="8 9" key="1">
    <citation type="submission" date="2024-02" db="EMBL/GenBank/DDBJ databases">
        <title>Complete genome sequence of Pelagibacterium nitratireducens ZH15.</title>
        <authorList>
            <person name="Zhao L.H."/>
        </authorList>
    </citation>
    <scope>NUCLEOTIDE SEQUENCE [LARGE SCALE GENOMIC DNA]</scope>
    <source>
        <strain evidence="8 9">ZH15</strain>
    </source>
</reference>
<comment type="subcellular location">
    <subcellularLocation>
        <location evidence="1">Cell membrane</location>
    </subcellularLocation>
</comment>
<dbReference type="Pfam" id="PF25917">
    <property type="entry name" value="BSH_RND"/>
    <property type="match status" value="1"/>
</dbReference>
<dbReference type="Proteomes" id="UP001369958">
    <property type="component" value="Chromosome"/>
</dbReference>
<dbReference type="PANTHER" id="PTHR30469">
    <property type="entry name" value="MULTIDRUG RESISTANCE PROTEIN MDTA"/>
    <property type="match status" value="1"/>
</dbReference>
<evidence type="ECO:0000259" key="6">
    <source>
        <dbReference type="Pfam" id="PF25917"/>
    </source>
</evidence>
<dbReference type="NCBIfam" id="TIGR01730">
    <property type="entry name" value="RND_mfp"/>
    <property type="match status" value="1"/>
</dbReference>
<evidence type="ECO:0000256" key="5">
    <source>
        <dbReference type="SAM" id="Phobius"/>
    </source>
</evidence>
<sequence>MENLPGSGYVAPSQKSDDQPKTDKPRGRFGLMSALVRLGLAVLILGLAVYWAFSWVAQRPEAPQRMNRERTFTVEVIEPAYASHSAPITAYGQVASARTIELRSLVAGRVLEISPDFAVGSQVEQDDVLVRVDPFTYNGAVVEARAAVADAELSLAEAQEAYALEQSAITAAEDALASAQTDLERARSLLASGAATQQTVDTRALTVSERQQALDQRQSNLVTLNAQILRQQAAIAQAGYALEAAERDLANTEITAPFTGIVTARNVTESAYVGANEAVASIYESDALEVSFMVSDATYATLRSDGLFDRAVEVSRTAGAGAERIEGRIARIAPEIDSATGGVTLYAELESDEADLLRPGTFVSVEVAGFVHDNTLLVPETALYNDDHIYVVRDGRMAAVEVEIRDRDGAQIIIAADIPEGERIITTRLSQAGEGVAVQVEGEEEPGGPGGGFGRGPGG</sequence>
<comment type="similarity">
    <text evidence="2">Belongs to the membrane fusion protein (MFP) (TC 8.A.1) family.</text>
</comment>
<keyword evidence="5" id="KW-1133">Transmembrane helix</keyword>
<protein>
    <submittedName>
        <fullName evidence="8">Efflux RND transporter periplasmic adaptor subunit</fullName>
    </submittedName>
</protein>
<dbReference type="Pfam" id="PF25944">
    <property type="entry name" value="Beta-barrel_RND"/>
    <property type="match status" value="1"/>
</dbReference>
<dbReference type="Gene3D" id="2.40.30.170">
    <property type="match status" value="1"/>
</dbReference>
<dbReference type="InterPro" id="IPR058625">
    <property type="entry name" value="MdtA-like_BSH"/>
</dbReference>
<evidence type="ECO:0000256" key="1">
    <source>
        <dbReference type="ARBA" id="ARBA00004236"/>
    </source>
</evidence>
<keyword evidence="3" id="KW-0175">Coiled coil</keyword>
<dbReference type="PANTHER" id="PTHR30469:SF15">
    <property type="entry name" value="HLYD FAMILY OF SECRETION PROTEINS"/>
    <property type="match status" value="1"/>
</dbReference>
<dbReference type="Gene3D" id="2.40.50.100">
    <property type="match status" value="1"/>
</dbReference>
<dbReference type="SUPFAM" id="SSF111369">
    <property type="entry name" value="HlyD-like secretion proteins"/>
    <property type="match status" value="2"/>
</dbReference>
<feature type="domain" description="Multidrug resistance protein MdtA-like barrel-sandwich hybrid" evidence="6">
    <location>
        <begin position="98"/>
        <end position="280"/>
    </location>
</feature>
<proteinExistence type="inferred from homology"/>
<evidence type="ECO:0000256" key="3">
    <source>
        <dbReference type="SAM" id="Coils"/>
    </source>
</evidence>
<keyword evidence="5" id="KW-0812">Transmembrane</keyword>